<name>A0A0L7M593_PLAF4</name>
<dbReference type="OrthoDB" id="10250354at2759"/>
<evidence type="ECO:0000313" key="2">
    <source>
        <dbReference type="Proteomes" id="UP000054282"/>
    </source>
</evidence>
<dbReference type="EMBL" id="DS016662">
    <property type="protein sequence ID" value="KOB87745.1"/>
    <property type="molecule type" value="Genomic_DNA"/>
</dbReference>
<sequence>MYEKLFDHNNNEQCGRKKKRKKENITCENNNNLPSIYKKQIKQTNVICNNHNDNNKEIITHNNHFPYSNRIFDQTYKKSSSTYNINTRNINKKNKIINESNKIQNNCNINKNYNMNHSFNKYDFIRFVCSPNKSKQKVNDMDSPKKMLETKECFKETNLSNTCTYQNNKIDDSICIRNKENQDNYKNCIIQNKNKASTTTQDENITKQSPQMKCDKNIKMDKHVQAQKTKNTKLFK</sequence>
<proteinExistence type="predicted"/>
<organism evidence="1 2">
    <name type="scientific">Plasmodium falciparum (isolate Dd2)</name>
    <dbReference type="NCBI Taxonomy" id="57267"/>
    <lineage>
        <taxon>Eukaryota</taxon>
        <taxon>Sar</taxon>
        <taxon>Alveolata</taxon>
        <taxon>Apicomplexa</taxon>
        <taxon>Aconoidasida</taxon>
        <taxon>Haemosporida</taxon>
        <taxon>Plasmodiidae</taxon>
        <taxon>Plasmodium</taxon>
        <taxon>Plasmodium (Laverania)</taxon>
    </lineage>
</organism>
<protein>
    <submittedName>
        <fullName evidence="1">Uncharacterized protein</fullName>
    </submittedName>
</protein>
<accession>A0A0L7M593</accession>
<gene>
    <name evidence="1" type="ORF">PFDG_04034</name>
</gene>
<reference evidence="2" key="2">
    <citation type="submission" date="2006-09" db="EMBL/GenBank/DDBJ databases">
        <title>The genome sequence of Plasmodium falciparum Dd2.</title>
        <authorList>
            <consortium name="The Broad Institute Genome Sequencing Platform"/>
            <person name="Birren B."/>
            <person name="Lander E."/>
            <person name="Galagan J."/>
            <person name="Nusbaum C."/>
            <person name="Devon K."/>
            <person name="Henn M."/>
            <person name="Jaffe D."/>
            <person name="Butler J."/>
            <person name="Alvarez P."/>
            <person name="Gnerre S."/>
            <person name="Grabherr M."/>
            <person name="Kleber M."/>
            <person name="Mauceli E."/>
            <person name="Brockman W."/>
            <person name="MacCallum I.A."/>
            <person name="Rounsley S."/>
            <person name="Young S."/>
            <person name="LaButti K."/>
            <person name="Pushparaj V."/>
            <person name="DeCaprio D."/>
            <person name="Crawford M."/>
            <person name="Koehrsen M."/>
            <person name="Engels R."/>
            <person name="Montgomery P."/>
            <person name="Pearson M."/>
            <person name="Howarth C."/>
            <person name="Larson L."/>
            <person name="Luoma S."/>
            <person name="White J."/>
            <person name="Kodira C."/>
            <person name="Zeng Q."/>
            <person name="O'Leary S."/>
            <person name="Yandava C."/>
            <person name="Alvarado L."/>
            <person name="Wirth D."/>
            <person name="Volkman S."/>
            <person name="Hartl D."/>
        </authorList>
    </citation>
    <scope>NUCLEOTIDE SEQUENCE [LARGE SCALE GENOMIC DNA]</scope>
</reference>
<dbReference type="KEGG" id="pfd:PFDG_04034"/>
<evidence type="ECO:0000313" key="1">
    <source>
        <dbReference type="EMBL" id="KOB87745.1"/>
    </source>
</evidence>
<dbReference type="AlphaFoldDB" id="A0A0L7M593"/>
<reference evidence="2" key="1">
    <citation type="submission" date="2006-09" db="EMBL/GenBank/DDBJ databases">
        <title>Annotation of Plasmodium falciparum Dd2.</title>
        <authorList>
            <consortium name="The Broad Institute Genome Sequencing Platform"/>
            <person name="Volkman S.K."/>
            <person name="Neafsey D.E."/>
            <person name="Dash A.P."/>
            <person name="Chitnis C.E."/>
            <person name="Hartl D.L."/>
            <person name="Young S.K."/>
            <person name="Zeng Q."/>
            <person name="Koehrsen M."/>
            <person name="Alvarado L."/>
            <person name="Berlin A."/>
            <person name="Borenstein D."/>
            <person name="Chapman S.B."/>
            <person name="Chen Z."/>
            <person name="Engels R."/>
            <person name="Freedman E."/>
            <person name="Gellesch M."/>
            <person name="Goldberg J."/>
            <person name="Griggs A."/>
            <person name="Gujja S."/>
            <person name="Heilman E.R."/>
            <person name="Heiman D.I."/>
            <person name="Howarth C."/>
            <person name="Jen D."/>
            <person name="Larson L."/>
            <person name="Mehta T."/>
            <person name="Neiman D."/>
            <person name="Park D."/>
            <person name="Pearson M."/>
            <person name="Roberts A."/>
            <person name="Saif S."/>
            <person name="Shea T."/>
            <person name="Shenoy N."/>
            <person name="Sisk P."/>
            <person name="Stolte C."/>
            <person name="Sykes S."/>
            <person name="Walk T."/>
            <person name="White J."/>
            <person name="Yandava C."/>
            <person name="Haas B."/>
            <person name="Henn M.R."/>
            <person name="Nusbaum C."/>
            <person name="Birren B."/>
        </authorList>
    </citation>
    <scope>NUCLEOTIDE SEQUENCE [LARGE SCALE GENOMIC DNA]</scope>
</reference>
<dbReference type="Proteomes" id="UP000054282">
    <property type="component" value="Unassembled WGS sequence"/>
</dbReference>